<protein>
    <submittedName>
        <fullName evidence="7">Cation:H+ antiporter</fullName>
    </submittedName>
</protein>
<accession>A0ABR6NGT4</accession>
<name>A0ABR6NGT4_9SPHN</name>
<organism evidence="7 8">
    <name type="scientific">Sphingobium lignivorans</name>
    <dbReference type="NCBI Taxonomy" id="2735886"/>
    <lineage>
        <taxon>Bacteria</taxon>
        <taxon>Pseudomonadati</taxon>
        <taxon>Pseudomonadota</taxon>
        <taxon>Alphaproteobacteria</taxon>
        <taxon>Sphingomonadales</taxon>
        <taxon>Sphingomonadaceae</taxon>
        <taxon>Sphingobium</taxon>
    </lineage>
</organism>
<dbReference type="PANTHER" id="PTHR10846">
    <property type="entry name" value="SODIUM/POTASSIUM/CALCIUM EXCHANGER"/>
    <property type="match status" value="1"/>
</dbReference>
<feature type="transmembrane region" description="Helical" evidence="5">
    <location>
        <begin position="304"/>
        <end position="321"/>
    </location>
</feature>
<dbReference type="PANTHER" id="PTHR10846:SF8">
    <property type="entry name" value="INNER MEMBRANE PROTEIN YRBG"/>
    <property type="match status" value="1"/>
</dbReference>
<feature type="transmembrane region" description="Helical" evidence="5">
    <location>
        <begin position="69"/>
        <end position="90"/>
    </location>
</feature>
<comment type="subcellular location">
    <subcellularLocation>
        <location evidence="1">Membrane</location>
        <topology evidence="1">Multi-pass membrane protein</topology>
    </subcellularLocation>
</comment>
<dbReference type="Pfam" id="PF01699">
    <property type="entry name" value="Na_Ca_ex"/>
    <property type="match status" value="2"/>
</dbReference>
<feature type="transmembrane region" description="Helical" evidence="5">
    <location>
        <begin position="128"/>
        <end position="146"/>
    </location>
</feature>
<evidence type="ECO:0000313" key="8">
    <source>
        <dbReference type="Proteomes" id="UP001138540"/>
    </source>
</evidence>
<dbReference type="InterPro" id="IPR044880">
    <property type="entry name" value="NCX_ion-bd_dom_sf"/>
</dbReference>
<dbReference type="RefSeq" id="WP_184154068.1">
    <property type="nucleotide sequence ID" value="NZ_JACHKA010000001.1"/>
</dbReference>
<dbReference type="EMBL" id="JACHKA010000001">
    <property type="protein sequence ID" value="MBB5986492.1"/>
    <property type="molecule type" value="Genomic_DNA"/>
</dbReference>
<evidence type="ECO:0000256" key="5">
    <source>
        <dbReference type="SAM" id="Phobius"/>
    </source>
</evidence>
<feature type="transmembrane region" description="Helical" evidence="5">
    <location>
        <begin position="174"/>
        <end position="195"/>
    </location>
</feature>
<evidence type="ECO:0000256" key="1">
    <source>
        <dbReference type="ARBA" id="ARBA00004141"/>
    </source>
</evidence>
<dbReference type="InterPro" id="IPR004837">
    <property type="entry name" value="NaCa_Exmemb"/>
</dbReference>
<evidence type="ECO:0000259" key="6">
    <source>
        <dbReference type="Pfam" id="PF01699"/>
    </source>
</evidence>
<feature type="domain" description="Sodium/calcium exchanger membrane region" evidence="6">
    <location>
        <begin position="176"/>
        <end position="319"/>
    </location>
</feature>
<dbReference type="InterPro" id="IPR004481">
    <property type="entry name" value="K/Na/Ca-exchanger"/>
</dbReference>
<evidence type="ECO:0000256" key="4">
    <source>
        <dbReference type="ARBA" id="ARBA00023136"/>
    </source>
</evidence>
<keyword evidence="2 5" id="KW-0812">Transmembrane</keyword>
<evidence type="ECO:0000256" key="3">
    <source>
        <dbReference type="ARBA" id="ARBA00022989"/>
    </source>
</evidence>
<evidence type="ECO:0000256" key="2">
    <source>
        <dbReference type="ARBA" id="ARBA00022692"/>
    </source>
</evidence>
<feature type="transmembrane region" description="Helical" evidence="5">
    <location>
        <begin position="279"/>
        <end position="297"/>
    </location>
</feature>
<dbReference type="NCBIfam" id="TIGR00367">
    <property type="entry name" value="calcium/sodium antiporter"/>
    <property type="match status" value="1"/>
</dbReference>
<comment type="caution">
    <text evidence="7">The sequence shown here is derived from an EMBL/GenBank/DDBJ whole genome shotgun (WGS) entry which is preliminary data.</text>
</comment>
<keyword evidence="4 5" id="KW-0472">Membrane</keyword>
<gene>
    <name evidence="7" type="ORF">HNP60_002466</name>
</gene>
<feature type="domain" description="Sodium/calcium exchanger membrane region" evidence="6">
    <location>
        <begin position="3"/>
        <end position="142"/>
    </location>
</feature>
<dbReference type="Proteomes" id="UP001138540">
    <property type="component" value="Unassembled WGS sequence"/>
</dbReference>
<keyword evidence="8" id="KW-1185">Reference proteome</keyword>
<feature type="transmembrane region" description="Helical" evidence="5">
    <location>
        <begin position="251"/>
        <end position="273"/>
    </location>
</feature>
<keyword evidence="3 5" id="KW-1133">Transmembrane helix</keyword>
<proteinExistence type="predicted"/>
<reference evidence="7 8" key="1">
    <citation type="submission" date="2020-08" db="EMBL/GenBank/DDBJ databases">
        <title>Exploring microbial biodiversity for novel pathways involved in the catabolism of aromatic compounds derived from lignin.</title>
        <authorList>
            <person name="Elkins J."/>
        </authorList>
    </citation>
    <scope>NUCLEOTIDE SEQUENCE [LARGE SCALE GENOMIC DNA]</scope>
    <source>
        <strain evidence="7 8">B1D3A</strain>
    </source>
</reference>
<sequence length="323" mass="34146">MTALFWCAAGLLLLVLGAEFVVRGGTQLAARLGVPPLVIGLTVVAIGTSTPELAVGVSSALRGEGELSVGNIVGASMINILFVLGLSAVIRPLDIRMQTIRLNLPMIVVASLMLWGMAWDSVLTRREGAMLIVAALAYTAVILCTARRESMAVRMVFAEEFQAEPDPTPMPDMLFSLALLVLGIVASVIGADWLVDGAVALARQWGVSDAFIGLTIVAIGTTSPELVTTIVSTIRNARDIAIGNLLGSSAYNILFILGITCIVPEQGIAIGPWLSRVDMPLLVVLALLCIPVFLSGRRVSRAEGGGFVLAYLVYLVFLVTMRT</sequence>
<feature type="transmembrane region" description="Helical" evidence="5">
    <location>
        <begin position="102"/>
        <end position="122"/>
    </location>
</feature>
<evidence type="ECO:0000313" key="7">
    <source>
        <dbReference type="EMBL" id="MBB5986492.1"/>
    </source>
</evidence>
<dbReference type="Gene3D" id="1.20.1420.30">
    <property type="entry name" value="NCX, central ion-binding region"/>
    <property type="match status" value="2"/>
</dbReference>
<feature type="transmembrane region" description="Helical" evidence="5">
    <location>
        <begin position="210"/>
        <end position="231"/>
    </location>
</feature>